<dbReference type="EMBL" id="MN448282">
    <property type="protein sequence ID" value="QFG74183.1"/>
    <property type="molecule type" value="Genomic_DNA"/>
</dbReference>
<organism evidence="1">
    <name type="scientific">Megaviridae environmental sample</name>
    <dbReference type="NCBI Taxonomy" id="1737588"/>
    <lineage>
        <taxon>Viruses</taxon>
        <taxon>Varidnaviria</taxon>
        <taxon>Bamfordvirae</taxon>
        <taxon>Nucleocytoviricota</taxon>
        <taxon>Megaviricetes</taxon>
        <taxon>Imitervirales</taxon>
        <taxon>Mimiviridae</taxon>
        <taxon>environmental samples</taxon>
    </lineage>
</organism>
<reference evidence="1" key="1">
    <citation type="journal article" date="2019" name="Philos. Trans. R. Soc. Lond., B, Biol. Sci.">
        <title>Targeted metagenomic recovery of four divergent viruses reveals shared and distinctive characteristics of giant viruses of marine eukaryotes.</title>
        <authorList>
            <person name="Needham D.M."/>
            <person name="Poirier C."/>
            <person name="Hehenberger E."/>
            <person name="Jimenez V."/>
            <person name="Swalwell J.E."/>
            <person name="Santoro A.E."/>
            <person name="Worden A.Z."/>
        </authorList>
    </citation>
    <scope>NUCLEOTIDE SEQUENCE</scope>
    <source>
        <strain evidence="1">OPacV-662</strain>
    </source>
</reference>
<proteinExistence type="predicted"/>
<name>A0A5J6VK17_9VIRU</name>
<protein>
    <submittedName>
        <fullName evidence="1">Uncharacterized protein</fullName>
    </submittedName>
</protein>
<sequence>MDNRVDNRARLNNIIQWALSNDYNACLCCGEDMGEMNPRQLCGGVYCHNMTTEEPVDDNWVERQEEYFRTTPKYSER</sequence>
<evidence type="ECO:0000313" key="1">
    <source>
        <dbReference type="EMBL" id="QFG74183.1"/>
    </source>
</evidence>
<accession>A0A5J6VK17</accession>